<dbReference type="EMBL" id="CASHTH010002191">
    <property type="protein sequence ID" value="CAI8025920.1"/>
    <property type="molecule type" value="Genomic_DNA"/>
</dbReference>
<dbReference type="Proteomes" id="UP001174909">
    <property type="component" value="Unassembled WGS sequence"/>
</dbReference>
<name>A0AA35S9F0_GEOBA</name>
<feature type="domain" description="Bacteriophage T5 Orf172 DNA-binding" evidence="1">
    <location>
        <begin position="45"/>
        <end position="123"/>
    </location>
</feature>
<evidence type="ECO:0000313" key="3">
    <source>
        <dbReference type="Proteomes" id="UP001174909"/>
    </source>
</evidence>
<reference evidence="2" key="1">
    <citation type="submission" date="2023-03" db="EMBL/GenBank/DDBJ databases">
        <authorList>
            <person name="Steffen K."/>
            <person name="Cardenas P."/>
        </authorList>
    </citation>
    <scope>NUCLEOTIDE SEQUENCE</scope>
</reference>
<proteinExistence type="predicted"/>
<dbReference type="AlphaFoldDB" id="A0AA35S9F0"/>
<dbReference type="Pfam" id="PF10544">
    <property type="entry name" value="T5orf172"/>
    <property type="match status" value="1"/>
</dbReference>
<evidence type="ECO:0000259" key="1">
    <source>
        <dbReference type="SMART" id="SM00974"/>
    </source>
</evidence>
<keyword evidence="3" id="KW-1185">Reference proteome</keyword>
<sequence length="127" mass="14256">MAEEFKYQTSEVIAALPTFPEPEADETDGGNSAHSLGYVYFVTESGNESVFKVGRTINPKRRRKTLQTAQPEKLNMKYVQVSDMANAERDLLKAMKKCFPQARGGKEWFYGDVGEAQDLFISTVKGH</sequence>
<comment type="caution">
    <text evidence="2">The sequence shown here is derived from an EMBL/GenBank/DDBJ whole genome shotgun (WGS) entry which is preliminary data.</text>
</comment>
<dbReference type="SMART" id="SM00974">
    <property type="entry name" value="T5orf172"/>
    <property type="match status" value="1"/>
</dbReference>
<accession>A0AA35S9F0</accession>
<organism evidence="2 3">
    <name type="scientific">Geodia barretti</name>
    <name type="common">Barrett's horny sponge</name>
    <dbReference type="NCBI Taxonomy" id="519541"/>
    <lineage>
        <taxon>Eukaryota</taxon>
        <taxon>Metazoa</taxon>
        <taxon>Porifera</taxon>
        <taxon>Demospongiae</taxon>
        <taxon>Heteroscleromorpha</taxon>
        <taxon>Tetractinellida</taxon>
        <taxon>Astrophorina</taxon>
        <taxon>Geodiidae</taxon>
        <taxon>Geodia</taxon>
    </lineage>
</organism>
<dbReference type="InterPro" id="IPR018306">
    <property type="entry name" value="Phage_T5_Orf172_DNA-bd"/>
</dbReference>
<gene>
    <name evidence="2" type="ORF">GBAR_LOCUS14941</name>
</gene>
<protein>
    <recommendedName>
        <fullName evidence="1">Bacteriophage T5 Orf172 DNA-binding domain-containing protein</fullName>
    </recommendedName>
</protein>
<evidence type="ECO:0000313" key="2">
    <source>
        <dbReference type="EMBL" id="CAI8025920.1"/>
    </source>
</evidence>